<dbReference type="Gene3D" id="1.20.5.170">
    <property type="match status" value="1"/>
</dbReference>
<dbReference type="InterPro" id="IPR004826">
    <property type="entry name" value="bZIP_Maf"/>
</dbReference>
<dbReference type="KEGG" id="gsl:Gasu_23940"/>
<feature type="coiled-coil region" evidence="4">
    <location>
        <begin position="318"/>
        <end position="359"/>
    </location>
</feature>
<feature type="compositionally biased region" description="Polar residues" evidence="5">
    <location>
        <begin position="200"/>
        <end position="222"/>
    </location>
</feature>
<keyword evidence="1" id="KW-0805">Transcription regulation</keyword>
<dbReference type="GO" id="GO:0003700">
    <property type="term" value="F:DNA-binding transcription factor activity"/>
    <property type="evidence" value="ECO:0007669"/>
    <property type="project" value="InterPro"/>
</dbReference>
<dbReference type="AlphaFoldDB" id="M2X1K1"/>
<evidence type="ECO:0000313" key="8">
    <source>
        <dbReference type="Proteomes" id="UP000030680"/>
    </source>
</evidence>
<evidence type="ECO:0000256" key="1">
    <source>
        <dbReference type="ARBA" id="ARBA00023015"/>
    </source>
</evidence>
<feature type="domain" description="BZIP" evidence="6">
    <location>
        <begin position="293"/>
        <end position="356"/>
    </location>
</feature>
<dbReference type="PROSITE" id="PS50217">
    <property type="entry name" value="BZIP"/>
    <property type="match status" value="1"/>
</dbReference>
<gene>
    <name evidence="7" type="ORF">Gasu_23940</name>
</gene>
<dbReference type="SMART" id="SM00338">
    <property type="entry name" value="BRLZ"/>
    <property type="match status" value="1"/>
</dbReference>
<dbReference type="Gramene" id="EME30240">
    <property type="protein sequence ID" value="EME30240"/>
    <property type="gene ID" value="Gasu_23940"/>
</dbReference>
<dbReference type="Proteomes" id="UP000030680">
    <property type="component" value="Unassembled WGS sequence"/>
</dbReference>
<name>M2X1K1_GALSU</name>
<evidence type="ECO:0000259" key="6">
    <source>
        <dbReference type="PROSITE" id="PS50217"/>
    </source>
</evidence>
<keyword evidence="4" id="KW-0175">Coiled coil</keyword>
<evidence type="ECO:0000313" key="7">
    <source>
        <dbReference type="EMBL" id="EME30240.1"/>
    </source>
</evidence>
<dbReference type="InterPro" id="IPR004827">
    <property type="entry name" value="bZIP"/>
</dbReference>
<protein>
    <recommendedName>
        <fullName evidence="6">BZIP domain-containing protein</fullName>
    </recommendedName>
</protein>
<evidence type="ECO:0000256" key="4">
    <source>
        <dbReference type="SAM" id="Coils"/>
    </source>
</evidence>
<dbReference type="OrthoDB" id="10363168at2759"/>
<evidence type="ECO:0000256" key="3">
    <source>
        <dbReference type="ARBA" id="ARBA00023163"/>
    </source>
</evidence>
<dbReference type="SUPFAM" id="SSF57959">
    <property type="entry name" value="Leucine zipper domain"/>
    <property type="match status" value="1"/>
</dbReference>
<accession>M2X1K1</accession>
<dbReference type="InterPro" id="IPR046347">
    <property type="entry name" value="bZIP_sf"/>
</dbReference>
<proteinExistence type="predicted"/>
<sequence>MDVLRKQEILPQLPKLDKYERKSSCGNTWQGSLSETESWREKLRYLTDYRLERGRFDKDTDFLSTFQPKQNEVQRNNISFEFDSDKSSRKTDFPGILTERPVLLRTNQEPDVYGARLRELSAANAEGERNVFHEDKTSSSQSKLPSFEIFSAIGQKEDIPGYQGGCLRGETVLKTAAVASPQIADRNSRVSFHDGGILQPINSPTGFSQPRNDNNSYKTSSSEENLYSIRQLPWSEYARTRNYDCVEPSLGVSISDEQRRFGENALCMSVSQPMYEEPHPLVTLRSTEGLTQEQKQLRRILKNRWSAKMSRMKRNEQIRRLEFKSSEQEKIIRELLEERDSLKNEISLLKKQVEQQQSENVAE</sequence>
<dbReference type="GO" id="GO:0003677">
    <property type="term" value="F:DNA binding"/>
    <property type="evidence" value="ECO:0007669"/>
    <property type="project" value="UniProtKB-KW"/>
</dbReference>
<keyword evidence="3" id="KW-0804">Transcription</keyword>
<keyword evidence="2" id="KW-0238">DNA-binding</keyword>
<reference evidence="8" key="1">
    <citation type="journal article" date="2013" name="Science">
        <title>Gene transfer from bacteria and archaea facilitated evolution of an extremophilic eukaryote.</title>
        <authorList>
            <person name="Schonknecht G."/>
            <person name="Chen W.H."/>
            <person name="Ternes C.M."/>
            <person name="Barbier G.G."/>
            <person name="Shrestha R.P."/>
            <person name="Stanke M."/>
            <person name="Brautigam A."/>
            <person name="Baker B.J."/>
            <person name="Banfield J.F."/>
            <person name="Garavito R.M."/>
            <person name="Carr K."/>
            <person name="Wilkerson C."/>
            <person name="Rensing S.A."/>
            <person name="Gagneul D."/>
            <person name="Dickenson N.E."/>
            <person name="Oesterhelt C."/>
            <person name="Lercher M.J."/>
            <person name="Weber A.P."/>
        </authorList>
    </citation>
    <scope>NUCLEOTIDE SEQUENCE [LARGE SCALE GENOMIC DNA]</scope>
    <source>
        <strain evidence="8">074W</strain>
    </source>
</reference>
<evidence type="ECO:0000256" key="5">
    <source>
        <dbReference type="SAM" id="MobiDB-lite"/>
    </source>
</evidence>
<dbReference type="Pfam" id="PF03131">
    <property type="entry name" value="bZIP_Maf"/>
    <property type="match status" value="1"/>
</dbReference>
<organism evidence="7 8">
    <name type="scientific">Galdieria sulphuraria</name>
    <name type="common">Red alga</name>
    <dbReference type="NCBI Taxonomy" id="130081"/>
    <lineage>
        <taxon>Eukaryota</taxon>
        <taxon>Rhodophyta</taxon>
        <taxon>Bangiophyceae</taxon>
        <taxon>Galdieriales</taxon>
        <taxon>Galdieriaceae</taxon>
        <taxon>Galdieria</taxon>
    </lineage>
</organism>
<feature type="region of interest" description="Disordered" evidence="5">
    <location>
        <begin position="194"/>
        <end position="222"/>
    </location>
</feature>
<dbReference type="EMBL" id="KB454501">
    <property type="protein sequence ID" value="EME30240.1"/>
    <property type="molecule type" value="Genomic_DNA"/>
</dbReference>
<dbReference type="RefSeq" id="XP_005706760.1">
    <property type="nucleotide sequence ID" value="XM_005706703.1"/>
</dbReference>
<keyword evidence="8" id="KW-1185">Reference proteome</keyword>
<dbReference type="GeneID" id="17088984"/>
<evidence type="ECO:0000256" key="2">
    <source>
        <dbReference type="ARBA" id="ARBA00023125"/>
    </source>
</evidence>